<evidence type="ECO:0000256" key="12">
    <source>
        <dbReference type="RuleBase" id="RU003679"/>
    </source>
</evidence>
<dbReference type="Pfam" id="PF01301">
    <property type="entry name" value="Glyco_hydro_35"/>
    <property type="match status" value="1"/>
</dbReference>
<dbReference type="PROSITE" id="PS50228">
    <property type="entry name" value="SUEL_LECTIN"/>
    <property type="match status" value="1"/>
</dbReference>
<name>A0A803LGE4_CHEQI</name>
<dbReference type="GO" id="GO:0048046">
    <property type="term" value="C:apoplast"/>
    <property type="evidence" value="ECO:0007669"/>
    <property type="project" value="UniProtKB-SubCell"/>
</dbReference>
<keyword evidence="6" id="KW-0964">Secreted</keyword>
<dbReference type="InterPro" id="IPR008979">
    <property type="entry name" value="Galactose-bd-like_sf"/>
</dbReference>
<dbReference type="AlphaFoldDB" id="A0A803LGE4"/>
<evidence type="ECO:0000256" key="3">
    <source>
        <dbReference type="ARBA" id="ARBA00009809"/>
    </source>
</evidence>
<protein>
    <recommendedName>
        <fullName evidence="4 11">Beta-galactosidase</fullName>
        <ecNumber evidence="4 11">3.2.1.23</ecNumber>
    </recommendedName>
</protein>
<dbReference type="Proteomes" id="UP000596660">
    <property type="component" value="Unplaced"/>
</dbReference>
<evidence type="ECO:0000256" key="1">
    <source>
        <dbReference type="ARBA" id="ARBA00001412"/>
    </source>
</evidence>
<dbReference type="InterPro" id="IPR000922">
    <property type="entry name" value="Lectin_gal-bd_dom"/>
</dbReference>
<dbReference type="Pfam" id="PF17834">
    <property type="entry name" value="GHD"/>
    <property type="match status" value="1"/>
</dbReference>
<dbReference type="EnsemblPlants" id="AUR62013041-RA">
    <property type="protein sequence ID" value="AUR62013041-RA:cds"/>
    <property type="gene ID" value="AUR62013041"/>
</dbReference>
<evidence type="ECO:0000256" key="11">
    <source>
        <dbReference type="RuleBase" id="RU000675"/>
    </source>
</evidence>
<reference evidence="14" key="2">
    <citation type="submission" date="2021-03" db="UniProtKB">
        <authorList>
            <consortium name="EnsemblPlants"/>
        </authorList>
    </citation>
    <scope>IDENTIFICATION</scope>
</reference>
<dbReference type="InterPro" id="IPR048913">
    <property type="entry name" value="BetaGal_gal-bd"/>
</dbReference>
<dbReference type="InterPro" id="IPR019801">
    <property type="entry name" value="Glyco_hydro_35_CS"/>
</dbReference>
<dbReference type="Pfam" id="PF21467">
    <property type="entry name" value="BetaGal_gal-bd"/>
    <property type="match status" value="1"/>
</dbReference>
<proteinExistence type="inferred from homology"/>
<dbReference type="GO" id="GO:0005975">
    <property type="term" value="P:carbohydrate metabolic process"/>
    <property type="evidence" value="ECO:0007669"/>
    <property type="project" value="InterPro"/>
</dbReference>
<dbReference type="EC" id="3.2.1.23" evidence="4 11"/>
<dbReference type="PROSITE" id="PS01182">
    <property type="entry name" value="GLYCOSYL_HYDROL_F35"/>
    <property type="match status" value="1"/>
</dbReference>
<dbReference type="FunFam" id="3.20.20.80:FF:000006">
    <property type="entry name" value="Beta-galactosidase"/>
    <property type="match status" value="1"/>
</dbReference>
<sequence length="833" mass="94941">MKREVMVEFYKYVLILALVFFITVHGEEKKTHGVTYDSRSLIINGSRELLYSGSVHYPRVPVEEWEDILDKCKDGGLNVIQTYVFWSQHEPVKGQYDFKGQNDIVRFIKLIAERGMWVTLRVGPFVQAEWNNGGYPFWLRKEPNIAYRTDNQVFKANMEKWVNKIIGLMKKHNLFASQGGPIILSQVENEYDTIREAYRFGAAERYIRWAADLAVGQKTGVPWIMCKQKDAPGEVINACNGRHCGDTFTGPNAPNKPSLWTENWTAQYRVFGDVPSQRSAEDTAFGVARWFAKTGSHTNYYMYYGGTNYGRTAASFTTTRYYDEAPLDEYGLKREPKWGHLRDLHRAIALSKKAILAGRYGVKKYGPDLEARYFEKGNLCAAFLWNNKTHLSETMKFKGIEHTLPPKSISILPDCKNVVFNTDQMVSQHSAREFVRSERANKGLKWEKTAEHLPTKHDLYARDPQEQFYIGQDKTDYFWYTTRIDLDNVDLPFKKSLQPVLWEKHLGHAMHAFVNGEFVGTKHGIHREPSFSFQAPIRLKEGVNNITILSSVVGMPDSGSNMEKRWTGLKNLAILGLGTGDLDLSLNGWHHKIGMEGEKHQYFTEEGAKKVKWTPAKGPGKLFSWYKAYFDAPDGDEPVAIRMQNMTKGMIWVNGKSIGRYWSSFLSVKQEPSQKEYHIPRAFLKPKDNLLVIFDESGGNIDTVQIETVNRDTICSCIGEDMPPNVMAWKRVDGDFLAAIEDLRPKASLECPKNKVISRVEFASFGNPYGVCGYFLLGNCNSPDTQKIVEQHCLGQVRCKIPVDRKLFNNGNDKCAGVTSKTLAVQVRCSLKN</sequence>
<dbReference type="OMA" id="FEYHIPR"/>
<dbReference type="PANTHER" id="PTHR23421">
    <property type="entry name" value="BETA-GALACTOSIDASE RELATED"/>
    <property type="match status" value="1"/>
</dbReference>
<dbReference type="InterPro" id="IPR043159">
    <property type="entry name" value="Lectin_gal-bd_sf"/>
</dbReference>
<comment type="similarity">
    <text evidence="3 12">Belongs to the glycosyl hydrolase 35 family.</text>
</comment>
<dbReference type="InterPro" id="IPR031330">
    <property type="entry name" value="Gly_Hdrlase_35_cat"/>
</dbReference>
<evidence type="ECO:0000313" key="14">
    <source>
        <dbReference type="EnsemblPlants" id="AUR62013041-RA:cds"/>
    </source>
</evidence>
<evidence type="ECO:0000256" key="5">
    <source>
        <dbReference type="ARBA" id="ARBA00022523"/>
    </source>
</evidence>
<evidence type="ECO:0000256" key="9">
    <source>
        <dbReference type="ARBA" id="ARBA00023180"/>
    </source>
</evidence>
<reference evidence="14" key="1">
    <citation type="journal article" date="2017" name="Nature">
        <title>The genome of Chenopodium quinoa.</title>
        <authorList>
            <person name="Jarvis D.E."/>
            <person name="Ho Y.S."/>
            <person name="Lightfoot D.J."/>
            <person name="Schmoeckel S.M."/>
            <person name="Li B."/>
            <person name="Borm T.J.A."/>
            <person name="Ohyanagi H."/>
            <person name="Mineta K."/>
            <person name="Michell C.T."/>
            <person name="Saber N."/>
            <person name="Kharbatia N.M."/>
            <person name="Rupper R.R."/>
            <person name="Sharp A.R."/>
            <person name="Dally N."/>
            <person name="Boughton B.A."/>
            <person name="Woo Y.H."/>
            <person name="Gao G."/>
            <person name="Schijlen E.G.W.M."/>
            <person name="Guo X."/>
            <person name="Momin A.A."/>
            <person name="Negrao S."/>
            <person name="Al-Babili S."/>
            <person name="Gehring C."/>
            <person name="Roessner U."/>
            <person name="Jung C."/>
            <person name="Murphy K."/>
            <person name="Arold S.T."/>
            <person name="Gojobori T."/>
            <person name="van der Linden C.G."/>
            <person name="van Loo E.N."/>
            <person name="Jellen E.N."/>
            <person name="Maughan P.J."/>
            <person name="Tester M."/>
        </authorList>
    </citation>
    <scope>NUCLEOTIDE SEQUENCE [LARGE SCALE GENOMIC DNA]</scope>
    <source>
        <strain evidence="14">cv. PI 614886</strain>
    </source>
</reference>
<dbReference type="InterPro" id="IPR041392">
    <property type="entry name" value="GHD"/>
</dbReference>
<evidence type="ECO:0000256" key="6">
    <source>
        <dbReference type="ARBA" id="ARBA00022525"/>
    </source>
</evidence>
<dbReference type="GO" id="GO:0004565">
    <property type="term" value="F:beta-galactosidase activity"/>
    <property type="evidence" value="ECO:0007669"/>
    <property type="project" value="UniProtKB-EC"/>
</dbReference>
<dbReference type="Gene3D" id="3.20.20.80">
    <property type="entry name" value="Glycosidases"/>
    <property type="match status" value="1"/>
</dbReference>
<gene>
    <name evidence="14" type="primary">LOC110739326</name>
</gene>
<dbReference type="SUPFAM" id="SSF51445">
    <property type="entry name" value="(Trans)glycosidases"/>
    <property type="match status" value="1"/>
</dbReference>
<comment type="subcellular location">
    <subcellularLocation>
        <location evidence="2">Secreted</location>
        <location evidence="2">Extracellular space</location>
        <location evidence="2">Apoplast</location>
    </subcellularLocation>
</comment>
<accession>A0A803LGE4</accession>
<keyword evidence="10 11" id="KW-0326">Glycosidase</keyword>
<dbReference type="InterPro" id="IPR001944">
    <property type="entry name" value="Glycoside_Hdrlase_35"/>
</dbReference>
<dbReference type="SUPFAM" id="SSF49785">
    <property type="entry name" value="Galactose-binding domain-like"/>
    <property type="match status" value="2"/>
</dbReference>
<dbReference type="Gene3D" id="2.60.120.260">
    <property type="entry name" value="Galactose-binding domain-like"/>
    <property type="match status" value="1"/>
</dbReference>
<evidence type="ECO:0000259" key="13">
    <source>
        <dbReference type="PROSITE" id="PS50228"/>
    </source>
</evidence>
<keyword evidence="5" id="KW-0052">Apoplast</keyword>
<evidence type="ECO:0000256" key="7">
    <source>
        <dbReference type="ARBA" id="ARBA00022729"/>
    </source>
</evidence>
<dbReference type="Gene3D" id="2.60.120.740">
    <property type="match status" value="1"/>
</dbReference>
<feature type="domain" description="SUEL-type lectin" evidence="13">
    <location>
        <begin position="741"/>
        <end position="830"/>
    </location>
</feature>
<evidence type="ECO:0000256" key="4">
    <source>
        <dbReference type="ARBA" id="ARBA00012756"/>
    </source>
</evidence>
<dbReference type="GO" id="GO:0030246">
    <property type="term" value="F:carbohydrate binding"/>
    <property type="evidence" value="ECO:0007669"/>
    <property type="project" value="InterPro"/>
</dbReference>
<organism evidence="14 15">
    <name type="scientific">Chenopodium quinoa</name>
    <name type="common">Quinoa</name>
    <dbReference type="NCBI Taxonomy" id="63459"/>
    <lineage>
        <taxon>Eukaryota</taxon>
        <taxon>Viridiplantae</taxon>
        <taxon>Streptophyta</taxon>
        <taxon>Embryophyta</taxon>
        <taxon>Tracheophyta</taxon>
        <taxon>Spermatophyta</taxon>
        <taxon>Magnoliopsida</taxon>
        <taxon>eudicotyledons</taxon>
        <taxon>Gunneridae</taxon>
        <taxon>Pentapetalae</taxon>
        <taxon>Caryophyllales</taxon>
        <taxon>Chenopodiaceae</taxon>
        <taxon>Chenopodioideae</taxon>
        <taxon>Atripliceae</taxon>
        <taxon>Chenopodium</taxon>
    </lineage>
</organism>
<dbReference type="CDD" id="cd22842">
    <property type="entry name" value="Gal_Rha_Lectin_BGal"/>
    <property type="match status" value="1"/>
</dbReference>
<dbReference type="FunFam" id="2.60.120.260:FF:000050">
    <property type="entry name" value="Beta-galactosidase"/>
    <property type="match status" value="1"/>
</dbReference>
<evidence type="ECO:0000256" key="2">
    <source>
        <dbReference type="ARBA" id="ARBA00004271"/>
    </source>
</evidence>
<dbReference type="PRINTS" id="PR00742">
    <property type="entry name" value="GLHYDRLASE35"/>
</dbReference>
<evidence type="ECO:0000313" key="15">
    <source>
        <dbReference type="Proteomes" id="UP000596660"/>
    </source>
</evidence>
<dbReference type="InterPro" id="IPR017853">
    <property type="entry name" value="GH"/>
</dbReference>
<dbReference type="Gramene" id="AUR62013041-RA">
    <property type="protein sequence ID" value="AUR62013041-RA:cds"/>
    <property type="gene ID" value="AUR62013041"/>
</dbReference>
<keyword evidence="9" id="KW-0325">Glycoprotein</keyword>
<evidence type="ECO:0000256" key="8">
    <source>
        <dbReference type="ARBA" id="ARBA00022801"/>
    </source>
</evidence>
<evidence type="ECO:0000256" key="10">
    <source>
        <dbReference type="ARBA" id="ARBA00023295"/>
    </source>
</evidence>
<keyword evidence="7" id="KW-0732">Signal</keyword>
<keyword evidence="8 11" id="KW-0378">Hydrolase</keyword>
<dbReference type="Pfam" id="PF02140">
    <property type="entry name" value="SUEL_Lectin"/>
    <property type="match status" value="1"/>
</dbReference>
<comment type="catalytic activity">
    <reaction evidence="1 11">
        <text>Hydrolysis of terminal non-reducing beta-D-galactose residues in beta-D-galactosides.</text>
        <dbReference type="EC" id="3.2.1.23"/>
    </reaction>
</comment>
<keyword evidence="15" id="KW-1185">Reference proteome</keyword>